<dbReference type="InterPro" id="IPR027417">
    <property type="entry name" value="P-loop_NTPase"/>
</dbReference>
<dbReference type="PANTHER" id="PTHR10039">
    <property type="entry name" value="AMELOGENIN"/>
    <property type="match status" value="1"/>
</dbReference>
<dbReference type="Pfam" id="PF25053">
    <property type="entry name" value="DUF7791"/>
    <property type="match status" value="1"/>
</dbReference>
<evidence type="ECO:0000259" key="2">
    <source>
        <dbReference type="PROSITE" id="PS50837"/>
    </source>
</evidence>
<feature type="domain" description="NACHT" evidence="2">
    <location>
        <begin position="274"/>
        <end position="425"/>
    </location>
</feature>
<dbReference type="PANTHER" id="PTHR10039:SF5">
    <property type="entry name" value="NACHT DOMAIN-CONTAINING PROTEIN"/>
    <property type="match status" value="1"/>
</dbReference>
<dbReference type="InterPro" id="IPR007111">
    <property type="entry name" value="NACHT_NTPase"/>
</dbReference>
<dbReference type="InterPro" id="IPR056693">
    <property type="entry name" value="DUF7791"/>
</dbReference>
<dbReference type="InterPro" id="IPR056884">
    <property type="entry name" value="NPHP3-like_N"/>
</dbReference>
<dbReference type="EMBL" id="KZ679681">
    <property type="protein sequence ID" value="PTB53603.1"/>
    <property type="molecule type" value="Genomic_DNA"/>
</dbReference>
<dbReference type="Gene3D" id="3.40.50.300">
    <property type="entry name" value="P-loop containing nucleotide triphosphate hydrolases"/>
    <property type="match status" value="1"/>
</dbReference>
<evidence type="ECO:0000313" key="3">
    <source>
        <dbReference type="EMBL" id="PTB53603.1"/>
    </source>
</evidence>
<keyword evidence="4" id="KW-1185">Reference proteome</keyword>
<dbReference type="STRING" id="983964.A0A2T4A9D8"/>
<dbReference type="GeneID" id="36621229"/>
<dbReference type="Pfam" id="PF24883">
    <property type="entry name" value="NPHP3_N"/>
    <property type="match status" value="1"/>
</dbReference>
<organism evidence="3 4">
    <name type="scientific">Trichoderma harzianum CBS 226.95</name>
    <dbReference type="NCBI Taxonomy" id="983964"/>
    <lineage>
        <taxon>Eukaryota</taxon>
        <taxon>Fungi</taxon>
        <taxon>Dikarya</taxon>
        <taxon>Ascomycota</taxon>
        <taxon>Pezizomycotina</taxon>
        <taxon>Sordariomycetes</taxon>
        <taxon>Hypocreomycetidae</taxon>
        <taxon>Hypocreales</taxon>
        <taxon>Hypocreaceae</taxon>
        <taxon>Trichoderma</taxon>
    </lineage>
</organism>
<evidence type="ECO:0000256" key="1">
    <source>
        <dbReference type="ARBA" id="ARBA00022737"/>
    </source>
</evidence>
<dbReference type="RefSeq" id="XP_024773280.1">
    <property type="nucleotide sequence ID" value="XM_024912670.1"/>
</dbReference>
<dbReference type="PROSITE" id="PS50837">
    <property type="entry name" value="NACHT"/>
    <property type="match status" value="1"/>
</dbReference>
<keyword evidence="1" id="KW-0677">Repeat</keyword>
<protein>
    <recommendedName>
        <fullName evidence="2">NACHT domain-containing protein</fullName>
    </recommendedName>
</protein>
<dbReference type="SUPFAM" id="SSF52540">
    <property type="entry name" value="P-loop containing nucleoside triphosphate hydrolases"/>
    <property type="match status" value="1"/>
</dbReference>
<dbReference type="AlphaFoldDB" id="A0A2T4A9D8"/>
<sequence length="1096" mass="124489">MSGFEILGMACAVMQVISFAHELCTFCKDIYDGRPTIDTHREATAASMKSASEGLNIYFQSFSPRDDDQKVLVDISEKCMATAKELHTEALKATAYHKPGSIKKSFGAFFKFGRHKKKIAELADALSGYRMTMETHLLARICKQGDAIQLQQSENFRNLSDSMKYFVSQLADGKTNMKNLIKFEARQTRDFITSSLTNHMREAIFTLQTDNQRRIFLESLSFSGMNERRCDVKPVHEATYRQLFDTAEAVGDDSGRELAAFRENFVAWLRNEGDTFWIQGKPGAGKSTLVKFLAEHHNTILELNRWSPEILIISHFFWKIGSLLQNNVKGLLCSLNHQLLSKSSLLLDELLSELPFIAAKHSTTDWDVRELKDILSRTLTRYQSSVCIFIDGLDEVAGKDEVEELLLTVELLRNLPNVKLCVSSRGEPIFCRYFSNAPSIKLHELTHGKMLKYATDILGKCPTTRAYSPLFLRQISSVVVKKAEGVFLWLHLVLRTLKIGLQNGDEESELLARLEQMPSELEKLYADMWARLNEDEETYQRSAAKYFKLAIASQTLQDAYYVEHEACTPGHGGVWPWKTSIFQVMLNKEARVREALLEKESQLPGLKFMGDFPHSCNDIVIRSAGLLEVYSQQTCRPEELYSPDDGPWKAMCSHVRFIHRTALDFLLNTAEGSNILAHEPSNEHDMALNFASSILCEMRYRNLSDSQDYDQRHCVYGSRMHRCRWLLGRVLSRSSCGQTRKQAEDLLETFESLFEARLLPWDQRPARYPLPSFGTIFIRDPAFEWFITRRCEDKGPSYATSILRDIWERMETHYHVPQPHDPHHVVQWLVSLGADLNCAHVCLYDISQFTASSPFVAMDTAFSRFLKHVVNNSTRSHVDGLRLTSGTLAAFLGAAPDLNYRTSFVIGTSTLENNPLAFFSLRSYLNGRTSSPVSPNTPLPPSFVDDDDYSVAIFLEVNLKFLVDEYIGSTTSQSGASSRYLSTAKALSEAVNVDSYAQVRFLSAFRGSFILENQLYRVIKPDIYENTLKTLKITRPVDFDDQKGMTDSHDSQPWACKVDLKRAVYKYVMDSEACERVAPSILLTTLADEKLGVCRV</sequence>
<dbReference type="Proteomes" id="UP000241690">
    <property type="component" value="Unassembled WGS sequence"/>
</dbReference>
<accession>A0A2T4A9D8</accession>
<reference evidence="3 4" key="1">
    <citation type="submission" date="2016-07" db="EMBL/GenBank/DDBJ databases">
        <title>Multiple horizontal gene transfer events from other fungi enriched the ability of initially mycotrophic Trichoderma (Ascomycota) to feed on dead plant biomass.</title>
        <authorList>
            <consortium name="DOE Joint Genome Institute"/>
            <person name="Aerts A."/>
            <person name="Atanasova L."/>
            <person name="Chenthamara K."/>
            <person name="Zhang J."/>
            <person name="Grujic M."/>
            <person name="Henrissat B."/>
            <person name="Kuo A."/>
            <person name="Salamov A."/>
            <person name="Lipzen A."/>
            <person name="Labutti K."/>
            <person name="Barry K."/>
            <person name="Miao Y."/>
            <person name="Rahimi M.J."/>
            <person name="Shen Q."/>
            <person name="Grigoriev I.V."/>
            <person name="Kubicek C.P."/>
            <person name="Druzhinina I.S."/>
        </authorList>
    </citation>
    <scope>NUCLEOTIDE SEQUENCE [LARGE SCALE GENOMIC DNA]</scope>
    <source>
        <strain evidence="3 4">CBS 226.95</strain>
    </source>
</reference>
<proteinExistence type="predicted"/>
<gene>
    <name evidence="3" type="ORF">M431DRAFT_144153</name>
</gene>
<name>A0A2T4A9D8_TRIHA</name>
<evidence type="ECO:0000313" key="4">
    <source>
        <dbReference type="Proteomes" id="UP000241690"/>
    </source>
</evidence>